<organism evidence="2 3">
    <name type="scientific">Acidianus brierleyi</name>
    <dbReference type="NCBI Taxonomy" id="41673"/>
    <lineage>
        <taxon>Archaea</taxon>
        <taxon>Thermoproteota</taxon>
        <taxon>Thermoprotei</taxon>
        <taxon>Sulfolobales</taxon>
        <taxon>Sulfolobaceae</taxon>
        <taxon>Acidianus</taxon>
    </lineage>
</organism>
<proteinExistence type="predicted"/>
<keyword evidence="3" id="KW-1185">Reference proteome</keyword>
<dbReference type="Proteomes" id="UP000248044">
    <property type="component" value="Chromosome"/>
</dbReference>
<dbReference type="OrthoDB" id="36021at2157"/>
<evidence type="ECO:0000313" key="2">
    <source>
        <dbReference type="EMBL" id="AWR93765.1"/>
    </source>
</evidence>
<dbReference type="AlphaFoldDB" id="A0A2U9ICK8"/>
<keyword evidence="1" id="KW-0175">Coiled coil</keyword>
<dbReference type="KEGG" id="abri:DFR85_03180"/>
<sequence>MFEELIKAIDYINDGNVISAGKYLIELAKNQDDEDILKVVAETEKELREIEDEKTLLDLDSKFRDQLIDVIRENIKWKKEKIRVLSLYLIDKMSKGNEILLQMIRSPTEGRPHTFI</sequence>
<dbReference type="RefSeq" id="WP_110269649.1">
    <property type="nucleotide sequence ID" value="NZ_CP029289.2"/>
</dbReference>
<evidence type="ECO:0000313" key="3">
    <source>
        <dbReference type="Proteomes" id="UP000248044"/>
    </source>
</evidence>
<reference evidence="2 3" key="1">
    <citation type="submission" date="2018-05" db="EMBL/GenBank/DDBJ databases">
        <title>Complete Genome Sequences of Extremely Thermoacidophilic, Metal-Mobilizing Type-Strain Members of the Archaeal Family Sulfolobaceae: Acidianus brierleyi DSM-1651T, Acidianus sulfidivorans DSM-18786T, Metallosphaera hakonensis DSM-7519T, and Metallosphaera prunae DSM-10039T.</title>
        <authorList>
            <person name="Counts J.A."/>
            <person name="Kelly R.M."/>
        </authorList>
    </citation>
    <scope>NUCLEOTIDE SEQUENCE [LARGE SCALE GENOMIC DNA]</scope>
    <source>
        <strain evidence="2 3">DSM 1651</strain>
    </source>
</reference>
<evidence type="ECO:0000256" key="1">
    <source>
        <dbReference type="SAM" id="Coils"/>
    </source>
</evidence>
<protein>
    <submittedName>
        <fullName evidence="2">Uncharacterized protein</fullName>
    </submittedName>
</protein>
<feature type="coiled-coil region" evidence="1">
    <location>
        <begin position="33"/>
        <end position="60"/>
    </location>
</feature>
<dbReference type="GeneID" id="36831126"/>
<name>A0A2U9ICK8_9CREN</name>
<dbReference type="EMBL" id="CP029289">
    <property type="protein sequence ID" value="AWR93765.1"/>
    <property type="molecule type" value="Genomic_DNA"/>
</dbReference>
<accession>A0A2U9ICK8</accession>
<gene>
    <name evidence="2" type="ORF">DFR85_03180</name>
</gene>